<reference evidence="11 12" key="2">
    <citation type="journal article" date="2023" name="Mol. Biol. Evol.">
        <title>Genomics of Secondarily Temperate Adaptation in the Only Non-Antarctic Icefish.</title>
        <authorList>
            <person name="Rivera-Colon A.G."/>
            <person name="Rayamajhi N."/>
            <person name="Minhas B.F."/>
            <person name="Madrigal G."/>
            <person name="Bilyk K.T."/>
            <person name="Yoon V."/>
            <person name="Hune M."/>
            <person name="Gregory S."/>
            <person name="Cheng C.H.C."/>
            <person name="Catchen J.M."/>
        </authorList>
    </citation>
    <scope>NUCLEOTIDE SEQUENCE [LARGE SCALE GENOMIC DNA]</scope>
    <source>
        <strain evidence="11">JMC-PN-2008</strain>
    </source>
</reference>
<sequence>MEKGYPPQEQAPPYPGPPMNYGGAMPQPQPGPYAQPCYYPVSPPLVYHGNVAIAPPAAVPATTVTHVIVRNALHDVPGLVVCPHCQQSVITKTKRTAGLMTWAICAGLGFFGCFLCCFIPFCIDSCQDVEHHCPSCQGLIYIYKRM</sequence>
<evidence type="ECO:0000259" key="10">
    <source>
        <dbReference type="PROSITE" id="PS51837"/>
    </source>
</evidence>
<feature type="transmembrane region" description="Helical" evidence="9">
    <location>
        <begin position="99"/>
        <end position="121"/>
    </location>
</feature>
<dbReference type="InterPro" id="IPR037519">
    <property type="entry name" value="LITAF_fam"/>
</dbReference>
<protein>
    <recommendedName>
        <fullName evidence="10">LITAF domain-containing protein</fullName>
    </recommendedName>
</protein>
<evidence type="ECO:0000313" key="12">
    <source>
        <dbReference type="Proteomes" id="UP001346869"/>
    </source>
</evidence>
<reference evidence="11 12" key="1">
    <citation type="journal article" date="2023" name="Genes (Basel)">
        <title>Chromosome-Level Genome Assembly and Circadian Gene Repertoire of the Patagonia Blennie Eleginops maclovinus-The Closest Ancestral Proxy of Antarctic Cryonotothenioids.</title>
        <authorList>
            <person name="Cheng C.C."/>
            <person name="Rivera-Colon A.G."/>
            <person name="Minhas B.F."/>
            <person name="Wilson L."/>
            <person name="Rayamajhi N."/>
            <person name="Vargas-Chacoff L."/>
            <person name="Catchen J.M."/>
        </authorList>
    </citation>
    <scope>NUCLEOTIDE SEQUENCE [LARGE SCALE GENOMIC DNA]</scope>
    <source>
        <strain evidence="11">JMC-PN-2008</strain>
    </source>
</reference>
<dbReference type="Pfam" id="PF10601">
    <property type="entry name" value="zf-LITAF-like"/>
    <property type="match status" value="1"/>
</dbReference>
<dbReference type="PROSITE" id="PS51837">
    <property type="entry name" value="LITAF"/>
    <property type="match status" value="1"/>
</dbReference>
<evidence type="ECO:0000256" key="3">
    <source>
        <dbReference type="ARBA" id="ARBA00004630"/>
    </source>
</evidence>
<comment type="caution">
    <text evidence="11">The sequence shown here is derived from an EMBL/GenBank/DDBJ whole genome shotgun (WGS) entry which is preliminary data.</text>
</comment>
<evidence type="ECO:0000256" key="6">
    <source>
        <dbReference type="ARBA" id="ARBA00022833"/>
    </source>
</evidence>
<dbReference type="GO" id="GO:0098574">
    <property type="term" value="C:cytoplasmic side of lysosomal membrane"/>
    <property type="evidence" value="ECO:0007669"/>
    <property type="project" value="TreeGrafter"/>
</dbReference>
<keyword evidence="6" id="KW-0862">Zinc</keyword>
<evidence type="ECO:0000256" key="9">
    <source>
        <dbReference type="SAM" id="Phobius"/>
    </source>
</evidence>
<evidence type="ECO:0000256" key="2">
    <source>
        <dbReference type="ARBA" id="ARBA00004414"/>
    </source>
</evidence>
<evidence type="ECO:0000256" key="1">
    <source>
        <dbReference type="ARBA" id="ARBA00004125"/>
    </source>
</evidence>
<feature type="region of interest" description="Disordered" evidence="8">
    <location>
        <begin position="1"/>
        <end position="21"/>
    </location>
</feature>
<dbReference type="AlphaFoldDB" id="A0AAN7X544"/>
<evidence type="ECO:0000256" key="5">
    <source>
        <dbReference type="ARBA" id="ARBA00022723"/>
    </source>
</evidence>
<dbReference type="PANTHER" id="PTHR23292:SF46">
    <property type="entry name" value="LIPOPOLYSACCHARIDE-INDUCED TUMOR NECROSIS FACTOR-ALPHA FACTOR HOMOLOG"/>
    <property type="match status" value="1"/>
</dbReference>
<evidence type="ECO:0000256" key="7">
    <source>
        <dbReference type="ARBA" id="ARBA00023136"/>
    </source>
</evidence>
<keyword evidence="9" id="KW-1133">Transmembrane helix</keyword>
<keyword evidence="7 9" id="KW-0472">Membrane</keyword>
<gene>
    <name evidence="11" type="ORF">PBY51_008024</name>
</gene>
<dbReference type="Proteomes" id="UP001346869">
    <property type="component" value="Unassembled WGS sequence"/>
</dbReference>
<keyword evidence="9" id="KW-0812">Transmembrane</keyword>
<feature type="domain" description="LITAF" evidence="10">
    <location>
        <begin position="62"/>
        <end position="145"/>
    </location>
</feature>
<dbReference type="GO" id="GO:0008270">
    <property type="term" value="F:zinc ion binding"/>
    <property type="evidence" value="ECO:0007669"/>
    <property type="project" value="TreeGrafter"/>
</dbReference>
<organism evidence="11 12">
    <name type="scientific">Eleginops maclovinus</name>
    <name type="common">Patagonian blennie</name>
    <name type="synonym">Eleginus maclovinus</name>
    <dbReference type="NCBI Taxonomy" id="56733"/>
    <lineage>
        <taxon>Eukaryota</taxon>
        <taxon>Metazoa</taxon>
        <taxon>Chordata</taxon>
        <taxon>Craniata</taxon>
        <taxon>Vertebrata</taxon>
        <taxon>Euteleostomi</taxon>
        <taxon>Actinopterygii</taxon>
        <taxon>Neopterygii</taxon>
        <taxon>Teleostei</taxon>
        <taxon>Neoteleostei</taxon>
        <taxon>Acanthomorphata</taxon>
        <taxon>Eupercaria</taxon>
        <taxon>Perciformes</taxon>
        <taxon>Notothenioidei</taxon>
        <taxon>Eleginopidae</taxon>
        <taxon>Eleginops</taxon>
    </lineage>
</organism>
<dbReference type="EMBL" id="JAUZQC010000017">
    <property type="protein sequence ID" value="KAK5856428.1"/>
    <property type="molecule type" value="Genomic_DNA"/>
</dbReference>
<evidence type="ECO:0000256" key="8">
    <source>
        <dbReference type="SAM" id="MobiDB-lite"/>
    </source>
</evidence>
<accession>A0AAN7X544</accession>
<feature type="compositionally biased region" description="Pro residues" evidence="8">
    <location>
        <begin position="9"/>
        <end position="18"/>
    </location>
</feature>
<name>A0AAN7X544_ELEMC</name>
<keyword evidence="12" id="KW-1185">Reference proteome</keyword>
<dbReference type="SMART" id="SM00714">
    <property type="entry name" value="LITAF"/>
    <property type="match status" value="1"/>
</dbReference>
<dbReference type="GO" id="GO:0005634">
    <property type="term" value="C:nucleus"/>
    <property type="evidence" value="ECO:0007669"/>
    <property type="project" value="TreeGrafter"/>
</dbReference>
<dbReference type="PANTHER" id="PTHR23292">
    <property type="entry name" value="LIPOPOLYSACCHARIDE-INDUCED TUMOR NECROSIS FACTOR-ALPHA FACTOR"/>
    <property type="match status" value="1"/>
</dbReference>
<comment type="subcellular location">
    <subcellularLocation>
        <location evidence="1">Endosome membrane</location>
        <topology evidence="1">Peripheral membrane protein</topology>
        <orientation evidence="1">Cytoplasmic side</orientation>
    </subcellularLocation>
    <subcellularLocation>
        <location evidence="2">Late endosome membrane</location>
    </subcellularLocation>
    <subcellularLocation>
        <location evidence="3">Lysosome membrane</location>
        <topology evidence="3">Peripheral membrane protein</topology>
        <orientation evidence="3">Cytoplasmic side</orientation>
    </subcellularLocation>
</comment>
<proteinExistence type="inferred from homology"/>
<dbReference type="InterPro" id="IPR006629">
    <property type="entry name" value="LITAF"/>
</dbReference>
<dbReference type="GO" id="GO:0098560">
    <property type="term" value="C:cytoplasmic side of late endosome membrane"/>
    <property type="evidence" value="ECO:0007669"/>
    <property type="project" value="TreeGrafter"/>
</dbReference>
<evidence type="ECO:0000313" key="11">
    <source>
        <dbReference type="EMBL" id="KAK5856428.1"/>
    </source>
</evidence>
<keyword evidence="5" id="KW-0479">Metal-binding</keyword>
<comment type="similarity">
    <text evidence="4">Belongs to the CDIP1/LITAF family.</text>
</comment>
<evidence type="ECO:0000256" key="4">
    <source>
        <dbReference type="ARBA" id="ARBA00005975"/>
    </source>
</evidence>